<evidence type="ECO:0000313" key="4">
    <source>
        <dbReference type="Proteomes" id="UP000646579"/>
    </source>
</evidence>
<feature type="transmembrane region" description="Helical" evidence="1">
    <location>
        <begin position="98"/>
        <end position="116"/>
    </location>
</feature>
<dbReference type="GO" id="GO:0006417">
    <property type="term" value="P:regulation of translation"/>
    <property type="evidence" value="ECO:0007669"/>
    <property type="project" value="TreeGrafter"/>
</dbReference>
<dbReference type="Pfam" id="PF10099">
    <property type="entry name" value="RskA_C"/>
    <property type="match status" value="1"/>
</dbReference>
<evidence type="ECO:0000259" key="2">
    <source>
        <dbReference type="Pfam" id="PF10099"/>
    </source>
</evidence>
<proteinExistence type="predicted"/>
<dbReference type="PANTHER" id="PTHR37461">
    <property type="entry name" value="ANTI-SIGMA-K FACTOR RSKA"/>
    <property type="match status" value="1"/>
</dbReference>
<feature type="domain" description="Anti-sigma K factor RskA C-terminal" evidence="2">
    <location>
        <begin position="100"/>
        <end position="226"/>
    </location>
</feature>
<keyword evidence="1" id="KW-0812">Transmembrane</keyword>
<name>A0A918S052_9HYPH</name>
<dbReference type="RefSeq" id="WP_189424059.1">
    <property type="nucleotide sequence ID" value="NZ_BMZE01000001.1"/>
</dbReference>
<dbReference type="InterPro" id="IPR018764">
    <property type="entry name" value="RskA_C"/>
</dbReference>
<protein>
    <recommendedName>
        <fullName evidence="2">Anti-sigma K factor RskA C-terminal domain-containing protein</fullName>
    </recommendedName>
</protein>
<sequence length="237" mass="24954">MTREGKQAAAGDYVLGTMNGPELRAFEQELASDPELAHLVADLSDRMLSLDNVSETEAPAALWARIEAALDNPATDEPQTTVVPISKKTSQQAPGTPWMALAACAVVALGFGYILGATTLAPPEPRVIAVLLDETSASPAVIVEAFGDDSVHLVPLETFEVPQGQVLEVWTLPDAETGPVSLGTLDETREAMLTGPDLPEPQPGQLYEITLEQAPGSPTGRPTGPILVKGFARNPVL</sequence>
<dbReference type="PANTHER" id="PTHR37461:SF1">
    <property type="entry name" value="ANTI-SIGMA-K FACTOR RSKA"/>
    <property type="match status" value="1"/>
</dbReference>
<dbReference type="GO" id="GO:0016989">
    <property type="term" value="F:sigma factor antagonist activity"/>
    <property type="evidence" value="ECO:0007669"/>
    <property type="project" value="TreeGrafter"/>
</dbReference>
<dbReference type="Proteomes" id="UP000646579">
    <property type="component" value="Unassembled WGS sequence"/>
</dbReference>
<dbReference type="AlphaFoldDB" id="A0A918S052"/>
<gene>
    <name evidence="3" type="ORF">GCM10007989_10630</name>
</gene>
<accession>A0A918S052</accession>
<keyword evidence="1" id="KW-0472">Membrane</keyword>
<keyword evidence="1" id="KW-1133">Transmembrane helix</keyword>
<keyword evidence="4" id="KW-1185">Reference proteome</keyword>
<evidence type="ECO:0000256" key="1">
    <source>
        <dbReference type="SAM" id="Phobius"/>
    </source>
</evidence>
<dbReference type="InterPro" id="IPR051474">
    <property type="entry name" value="Anti-sigma-K/W_factor"/>
</dbReference>
<comment type="caution">
    <text evidence="3">The sequence shown here is derived from an EMBL/GenBank/DDBJ whole genome shotgun (WGS) entry which is preliminary data.</text>
</comment>
<reference evidence="3" key="1">
    <citation type="journal article" date="2014" name="Int. J. Syst. Evol. Microbiol.">
        <title>Complete genome sequence of Corynebacterium casei LMG S-19264T (=DSM 44701T), isolated from a smear-ripened cheese.</title>
        <authorList>
            <consortium name="US DOE Joint Genome Institute (JGI-PGF)"/>
            <person name="Walter F."/>
            <person name="Albersmeier A."/>
            <person name="Kalinowski J."/>
            <person name="Ruckert C."/>
        </authorList>
    </citation>
    <scope>NUCLEOTIDE SEQUENCE</scope>
    <source>
        <strain evidence="3">KCTC 32437</strain>
    </source>
</reference>
<reference evidence="3" key="2">
    <citation type="submission" date="2020-09" db="EMBL/GenBank/DDBJ databases">
        <authorList>
            <person name="Sun Q."/>
            <person name="Kim S."/>
        </authorList>
    </citation>
    <scope>NUCLEOTIDE SEQUENCE</scope>
    <source>
        <strain evidence="3">KCTC 32437</strain>
    </source>
</reference>
<dbReference type="EMBL" id="BMZE01000001">
    <property type="protein sequence ID" value="GHA17316.1"/>
    <property type="molecule type" value="Genomic_DNA"/>
</dbReference>
<organism evidence="3 4">
    <name type="scientific">Devosia pacifica</name>
    <dbReference type="NCBI Taxonomy" id="1335967"/>
    <lineage>
        <taxon>Bacteria</taxon>
        <taxon>Pseudomonadati</taxon>
        <taxon>Pseudomonadota</taxon>
        <taxon>Alphaproteobacteria</taxon>
        <taxon>Hyphomicrobiales</taxon>
        <taxon>Devosiaceae</taxon>
        <taxon>Devosia</taxon>
    </lineage>
</organism>
<evidence type="ECO:0000313" key="3">
    <source>
        <dbReference type="EMBL" id="GHA17316.1"/>
    </source>
</evidence>
<dbReference type="GO" id="GO:0005886">
    <property type="term" value="C:plasma membrane"/>
    <property type="evidence" value="ECO:0007669"/>
    <property type="project" value="InterPro"/>
</dbReference>